<dbReference type="EMBL" id="BMIB01000006">
    <property type="protein sequence ID" value="GGH81403.1"/>
    <property type="molecule type" value="Genomic_DNA"/>
</dbReference>
<dbReference type="Proteomes" id="UP000627292">
    <property type="component" value="Unassembled WGS sequence"/>
</dbReference>
<evidence type="ECO:0000313" key="7">
    <source>
        <dbReference type="Proteomes" id="UP000627292"/>
    </source>
</evidence>
<dbReference type="InterPro" id="IPR001173">
    <property type="entry name" value="Glyco_trans_2-like"/>
</dbReference>
<gene>
    <name evidence="6" type="ORF">GCM10011379_53740</name>
</gene>
<dbReference type="GO" id="GO:0016757">
    <property type="term" value="F:glycosyltransferase activity"/>
    <property type="evidence" value="ECO:0007669"/>
    <property type="project" value="UniProtKB-KW"/>
</dbReference>
<reference evidence="6" key="2">
    <citation type="submission" date="2020-09" db="EMBL/GenBank/DDBJ databases">
        <authorList>
            <person name="Sun Q."/>
            <person name="Zhou Y."/>
        </authorList>
    </citation>
    <scope>NUCLEOTIDE SEQUENCE</scope>
    <source>
        <strain evidence="6">CGMCC 1.15290</strain>
    </source>
</reference>
<keyword evidence="4" id="KW-0812">Transmembrane</keyword>
<comment type="similarity">
    <text evidence="1">Belongs to the glycosyltransferase 2 family.</text>
</comment>
<protein>
    <submittedName>
        <fullName evidence="6">Glycosyl transferase</fullName>
    </submittedName>
</protein>
<keyword evidence="3 6" id="KW-0808">Transferase</keyword>
<dbReference type="Pfam" id="PF00535">
    <property type="entry name" value="Glycos_transf_2"/>
    <property type="match status" value="1"/>
</dbReference>
<dbReference type="PANTHER" id="PTHR43630">
    <property type="entry name" value="POLY-BETA-1,6-N-ACETYL-D-GLUCOSAMINE SYNTHASE"/>
    <property type="match status" value="1"/>
</dbReference>
<evidence type="ECO:0000313" key="6">
    <source>
        <dbReference type="EMBL" id="GGH81403.1"/>
    </source>
</evidence>
<evidence type="ECO:0000256" key="3">
    <source>
        <dbReference type="ARBA" id="ARBA00022679"/>
    </source>
</evidence>
<dbReference type="Gene3D" id="3.90.550.10">
    <property type="entry name" value="Spore Coat Polysaccharide Biosynthesis Protein SpsA, Chain A"/>
    <property type="match status" value="1"/>
</dbReference>
<evidence type="ECO:0000256" key="4">
    <source>
        <dbReference type="SAM" id="Phobius"/>
    </source>
</evidence>
<dbReference type="PANTHER" id="PTHR43630:SF1">
    <property type="entry name" value="POLY-BETA-1,6-N-ACETYL-D-GLUCOSAMINE SYNTHASE"/>
    <property type="match status" value="1"/>
</dbReference>
<dbReference type="RefSeq" id="WP_188958468.1">
    <property type="nucleotide sequence ID" value="NZ_BMIB01000006.1"/>
</dbReference>
<dbReference type="InterPro" id="IPR029044">
    <property type="entry name" value="Nucleotide-diphossugar_trans"/>
</dbReference>
<feature type="domain" description="Glycosyltransferase 2-like" evidence="5">
    <location>
        <begin position="48"/>
        <end position="180"/>
    </location>
</feature>
<sequence length="384" mass="43261">MIGIYALLLVTGILLLLYTVLISYYRAWFLKLQPYVIPQAITPATRFTVIIPARNEETQIEACVLGILQQHYPSHLFEVIVIDDHSTDATPAIIQQLQQQHTNLHLLQLEKELKGQQLNSYKKKAIELAIGRCQGDWIVTTDADCFMGKEWLNTYDAYIQQYAPVFVAAPVMFSNPGNFVGIFQCLDFMSMQGITAAAVSAGVHSMCNGANLAYSKAAFYKVGGFTGIDNIASGDDMLLMHKIKLAYPGKTGYIFSDAAIVNTPPMPDWKSFINQRIRWASKADKYKDKAVFWVLVLVYLFNAGLLVMLIVGLFYWPLLLAGLGMVAVKTIAELEFLFPVARFFGQRPLLYSFTIMQPFHIFYIVVAGWLGKFGKYQWKGRTVK</sequence>
<proteinExistence type="inferred from homology"/>
<reference evidence="6" key="1">
    <citation type="journal article" date="2014" name="Int. J. Syst. Evol. Microbiol.">
        <title>Complete genome sequence of Corynebacterium casei LMG S-19264T (=DSM 44701T), isolated from a smear-ripened cheese.</title>
        <authorList>
            <consortium name="US DOE Joint Genome Institute (JGI-PGF)"/>
            <person name="Walter F."/>
            <person name="Albersmeier A."/>
            <person name="Kalinowski J."/>
            <person name="Ruckert C."/>
        </authorList>
    </citation>
    <scope>NUCLEOTIDE SEQUENCE</scope>
    <source>
        <strain evidence="6">CGMCC 1.15290</strain>
    </source>
</reference>
<feature type="transmembrane region" description="Helical" evidence="4">
    <location>
        <begin position="349"/>
        <end position="371"/>
    </location>
</feature>
<evidence type="ECO:0000259" key="5">
    <source>
        <dbReference type="Pfam" id="PF00535"/>
    </source>
</evidence>
<name>A0A917MYZ4_9BACT</name>
<keyword evidence="4" id="KW-1133">Transmembrane helix</keyword>
<feature type="transmembrane region" description="Helical" evidence="4">
    <location>
        <begin position="290"/>
        <end position="316"/>
    </location>
</feature>
<dbReference type="AlphaFoldDB" id="A0A917MYZ4"/>
<accession>A0A917MYZ4</accession>
<feature type="transmembrane region" description="Helical" evidence="4">
    <location>
        <begin position="6"/>
        <end position="25"/>
    </location>
</feature>
<evidence type="ECO:0000256" key="2">
    <source>
        <dbReference type="ARBA" id="ARBA00022676"/>
    </source>
</evidence>
<keyword evidence="4" id="KW-0472">Membrane</keyword>
<keyword evidence="2" id="KW-0328">Glycosyltransferase</keyword>
<organism evidence="6 7">
    <name type="scientific">Filimonas zeae</name>
    <dbReference type="NCBI Taxonomy" id="1737353"/>
    <lineage>
        <taxon>Bacteria</taxon>
        <taxon>Pseudomonadati</taxon>
        <taxon>Bacteroidota</taxon>
        <taxon>Chitinophagia</taxon>
        <taxon>Chitinophagales</taxon>
        <taxon>Chitinophagaceae</taxon>
        <taxon>Filimonas</taxon>
    </lineage>
</organism>
<comment type="caution">
    <text evidence="6">The sequence shown here is derived from an EMBL/GenBank/DDBJ whole genome shotgun (WGS) entry which is preliminary data.</text>
</comment>
<keyword evidence="7" id="KW-1185">Reference proteome</keyword>
<evidence type="ECO:0000256" key="1">
    <source>
        <dbReference type="ARBA" id="ARBA00006739"/>
    </source>
</evidence>
<dbReference type="SUPFAM" id="SSF53448">
    <property type="entry name" value="Nucleotide-diphospho-sugar transferases"/>
    <property type="match status" value="1"/>
</dbReference>